<gene>
    <name evidence="8" type="ORF">RchiOBHm_Chr3g0465161</name>
</gene>
<keyword evidence="4" id="KW-0645">Protease</keyword>
<dbReference type="InterPro" id="IPR008283">
    <property type="entry name" value="Peptidase_M17_N"/>
</dbReference>
<dbReference type="STRING" id="74649.A0A2P6R9M1"/>
<dbReference type="PANTHER" id="PTHR11963">
    <property type="entry name" value="LEUCINE AMINOPEPTIDASE-RELATED"/>
    <property type="match status" value="1"/>
</dbReference>
<dbReference type="Pfam" id="PF02789">
    <property type="entry name" value="Peptidase_M17_N"/>
    <property type="match status" value="1"/>
</dbReference>
<dbReference type="GO" id="GO:0070006">
    <property type="term" value="F:metalloaminopeptidase activity"/>
    <property type="evidence" value="ECO:0007669"/>
    <property type="project" value="InterPro"/>
</dbReference>
<dbReference type="EMBL" id="PDCK01000041">
    <property type="protein sequence ID" value="PRQ43133.1"/>
    <property type="molecule type" value="Genomic_DNA"/>
</dbReference>
<comment type="subunit">
    <text evidence="2">Homohexamer (dimer of homotrimers).</text>
</comment>
<evidence type="ECO:0000313" key="9">
    <source>
        <dbReference type="Proteomes" id="UP000238479"/>
    </source>
</evidence>
<dbReference type="Gene3D" id="3.40.630.10">
    <property type="entry name" value="Zn peptidases"/>
    <property type="match status" value="1"/>
</dbReference>
<evidence type="ECO:0000256" key="4">
    <source>
        <dbReference type="ARBA" id="ARBA00022670"/>
    </source>
</evidence>
<evidence type="ECO:0000256" key="2">
    <source>
        <dbReference type="ARBA" id="ARBA00011867"/>
    </source>
</evidence>
<dbReference type="Gene3D" id="3.40.220.10">
    <property type="entry name" value="Leucine Aminopeptidase, subunit E, domain 1"/>
    <property type="match status" value="1"/>
</dbReference>
<keyword evidence="9" id="KW-1185">Reference proteome</keyword>
<proteinExistence type="inferred from homology"/>
<comment type="similarity">
    <text evidence="1">Belongs to the peptidase M17 family.</text>
</comment>
<dbReference type="AlphaFoldDB" id="A0A2P6R9M1"/>
<dbReference type="InterPro" id="IPR043472">
    <property type="entry name" value="Macro_dom-like"/>
</dbReference>
<dbReference type="Gramene" id="PRQ43133">
    <property type="protein sequence ID" value="PRQ43133"/>
    <property type="gene ID" value="RchiOBHm_Chr3g0465161"/>
</dbReference>
<dbReference type="PANTHER" id="PTHR11963:SF23">
    <property type="entry name" value="CYTOSOL AMINOPEPTIDASE"/>
    <property type="match status" value="1"/>
</dbReference>
<keyword evidence="5 8" id="KW-0378">Hydrolase</keyword>
<organism evidence="8 9">
    <name type="scientific">Rosa chinensis</name>
    <name type="common">China rose</name>
    <dbReference type="NCBI Taxonomy" id="74649"/>
    <lineage>
        <taxon>Eukaryota</taxon>
        <taxon>Viridiplantae</taxon>
        <taxon>Streptophyta</taxon>
        <taxon>Embryophyta</taxon>
        <taxon>Tracheophyta</taxon>
        <taxon>Spermatophyta</taxon>
        <taxon>Magnoliopsida</taxon>
        <taxon>eudicotyledons</taxon>
        <taxon>Gunneridae</taxon>
        <taxon>Pentapetalae</taxon>
        <taxon>rosids</taxon>
        <taxon>fabids</taxon>
        <taxon>Rosales</taxon>
        <taxon>Rosaceae</taxon>
        <taxon>Rosoideae</taxon>
        <taxon>Rosoideae incertae sedis</taxon>
        <taxon>Rosa</taxon>
    </lineage>
</organism>
<feature type="domain" description="Cytosol aminopeptidase" evidence="6">
    <location>
        <begin position="200"/>
        <end position="288"/>
    </location>
</feature>
<evidence type="ECO:0000259" key="7">
    <source>
        <dbReference type="Pfam" id="PF02789"/>
    </source>
</evidence>
<evidence type="ECO:0000256" key="3">
    <source>
        <dbReference type="ARBA" id="ARBA00022438"/>
    </source>
</evidence>
<dbReference type="SUPFAM" id="SSF53187">
    <property type="entry name" value="Zn-dependent exopeptidases"/>
    <property type="match status" value="1"/>
</dbReference>
<dbReference type="InterPro" id="IPR000819">
    <property type="entry name" value="Peptidase_M17_C"/>
</dbReference>
<dbReference type="SUPFAM" id="SSF52949">
    <property type="entry name" value="Macro domain-like"/>
    <property type="match status" value="1"/>
</dbReference>
<protein>
    <submittedName>
        <fullName evidence="8">Putative aminopeptidase</fullName>
        <ecNumber evidence="8">3.4.11.-</ecNumber>
    </submittedName>
</protein>
<dbReference type="GO" id="GO:0030145">
    <property type="term" value="F:manganese ion binding"/>
    <property type="evidence" value="ECO:0007669"/>
    <property type="project" value="InterPro"/>
</dbReference>
<sequence length="304" mass="32250">MSCRCFYLCWGLLTFTTKEIDVTEWKGGLLAVGVTEKDLAKDQNSKFENPILKKLDSCLGGVLADVLTEEDFTGKSGQSTVVKLPGLGLKRVGLFGLGQSASSTEAFKGLGEAAAAMAKTAQASDIAIVLASSEGLSAKSCKASAIASGAVLGIYEDNKYKSESKKPALKSVDILGLGTGPELEKKLKYAQDVAFGIILGKELTNSPANVLTPGKLTEEASNIASLYSDVLSAKILNEEQCKDLKMGSYLAVAAASANPPHFIHLTNKPPGEPAKLKLALVGKGLTFDRWLQIDLEQCIFYPRL</sequence>
<dbReference type="OMA" id="MARDENW"/>
<feature type="domain" description="Peptidase M17 leucyl aminopeptidase N-terminal" evidence="7">
    <location>
        <begin position="31"/>
        <end position="163"/>
    </location>
</feature>
<dbReference type="Proteomes" id="UP000238479">
    <property type="component" value="Chromosome 3"/>
</dbReference>
<comment type="caution">
    <text evidence="8">The sequence shown here is derived from an EMBL/GenBank/DDBJ whole genome shotgun (WGS) entry which is preliminary data.</text>
</comment>
<evidence type="ECO:0000256" key="5">
    <source>
        <dbReference type="ARBA" id="ARBA00022801"/>
    </source>
</evidence>
<reference evidence="8 9" key="1">
    <citation type="journal article" date="2018" name="Nat. Genet.">
        <title>The Rosa genome provides new insights in the design of modern roses.</title>
        <authorList>
            <person name="Bendahmane M."/>
        </authorList>
    </citation>
    <scope>NUCLEOTIDE SEQUENCE [LARGE SCALE GENOMIC DNA]</scope>
    <source>
        <strain evidence="9">cv. Old Blush</strain>
    </source>
</reference>
<evidence type="ECO:0000313" key="8">
    <source>
        <dbReference type="EMBL" id="PRQ43133.1"/>
    </source>
</evidence>
<name>A0A2P6R9M1_ROSCH</name>
<evidence type="ECO:0000259" key="6">
    <source>
        <dbReference type="Pfam" id="PF00883"/>
    </source>
</evidence>
<keyword evidence="3 8" id="KW-0031">Aminopeptidase</keyword>
<dbReference type="EC" id="3.4.11.-" evidence="8"/>
<dbReference type="Pfam" id="PF00883">
    <property type="entry name" value="Peptidase_M17"/>
    <property type="match status" value="1"/>
</dbReference>
<evidence type="ECO:0000256" key="1">
    <source>
        <dbReference type="ARBA" id="ARBA00009528"/>
    </source>
</evidence>
<accession>A0A2P6R9M1</accession>
<dbReference type="GO" id="GO:0005737">
    <property type="term" value="C:cytoplasm"/>
    <property type="evidence" value="ECO:0007669"/>
    <property type="project" value="InterPro"/>
</dbReference>
<dbReference type="InterPro" id="IPR011356">
    <property type="entry name" value="Leucine_aapep/pepB"/>
</dbReference>
<dbReference type="GO" id="GO:0006508">
    <property type="term" value="P:proteolysis"/>
    <property type="evidence" value="ECO:0007669"/>
    <property type="project" value="UniProtKB-KW"/>
</dbReference>